<sequence length="39" mass="4382">MVKGMRCWQSALSEGRPPEPRWLIEMDAGQHEGADAFHG</sequence>
<evidence type="ECO:0000256" key="1">
    <source>
        <dbReference type="SAM" id="MobiDB-lite"/>
    </source>
</evidence>
<dbReference type="STRING" id="476157.GCA_001663155_01301"/>
<dbReference type="EMBL" id="VLLK01000001">
    <property type="protein sequence ID" value="TWJ10390.1"/>
    <property type="molecule type" value="Genomic_DNA"/>
</dbReference>
<evidence type="ECO:0000313" key="3">
    <source>
        <dbReference type="Proteomes" id="UP000320547"/>
    </source>
</evidence>
<dbReference type="Proteomes" id="UP000320547">
    <property type="component" value="Unassembled WGS sequence"/>
</dbReference>
<accession>A0A562UXI5</accession>
<gene>
    <name evidence="2" type="ORF">JN10_2054</name>
</gene>
<proteinExistence type="predicted"/>
<protein>
    <submittedName>
        <fullName evidence="2">Uncharacterized protein</fullName>
    </submittedName>
</protein>
<keyword evidence="3" id="KW-1185">Reference proteome</keyword>
<dbReference type="AlphaFoldDB" id="A0A562UXI5"/>
<organism evidence="2 3">
    <name type="scientific">Altererythrobacter ishigakiensis</name>
    <dbReference type="NCBI Taxonomy" id="476157"/>
    <lineage>
        <taxon>Bacteria</taxon>
        <taxon>Pseudomonadati</taxon>
        <taxon>Pseudomonadota</taxon>
        <taxon>Alphaproteobacteria</taxon>
        <taxon>Sphingomonadales</taxon>
        <taxon>Erythrobacteraceae</taxon>
        <taxon>Altererythrobacter</taxon>
    </lineage>
</organism>
<comment type="caution">
    <text evidence="2">The sequence shown here is derived from an EMBL/GenBank/DDBJ whole genome shotgun (WGS) entry which is preliminary data.</text>
</comment>
<reference evidence="2 3" key="1">
    <citation type="submission" date="2019-07" db="EMBL/GenBank/DDBJ databases">
        <title>Genomic Encyclopedia of Archaeal and Bacterial Type Strains, Phase II (KMG-II): from individual species to whole genera.</title>
        <authorList>
            <person name="Goeker M."/>
        </authorList>
    </citation>
    <scope>NUCLEOTIDE SEQUENCE [LARGE SCALE GENOMIC DNA]</scope>
    <source>
        <strain evidence="2 3">ATCC BAA-2084</strain>
    </source>
</reference>
<name>A0A562UXI5_9SPHN</name>
<evidence type="ECO:0000313" key="2">
    <source>
        <dbReference type="EMBL" id="TWJ10390.1"/>
    </source>
</evidence>
<feature type="region of interest" description="Disordered" evidence="1">
    <location>
        <begin position="1"/>
        <end position="20"/>
    </location>
</feature>